<accession>A0A084W366</accession>
<dbReference type="AlphaFoldDB" id="A0A084W366"/>
<evidence type="ECO:0000313" key="2">
    <source>
        <dbReference type="EMBL" id="KFB44660.1"/>
    </source>
</evidence>
<sequence length="84" mass="8831">MSRLGVSKLSFSMPPLARYVEPGALSFVSARFGSGCCINGDGGLKANHRELDSDASSRASRCGLQPGDDDQLSPVDDDQLECPA</sequence>
<gene>
    <name evidence="2" type="ORF">ZHAS_00012562</name>
</gene>
<dbReference type="EMBL" id="KE525280">
    <property type="protein sequence ID" value="KFB44660.1"/>
    <property type="molecule type" value="Genomic_DNA"/>
</dbReference>
<evidence type="ECO:0000313" key="4">
    <source>
        <dbReference type="Proteomes" id="UP000030765"/>
    </source>
</evidence>
<feature type="region of interest" description="Disordered" evidence="1">
    <location>
        <begin position="50"/>
        <end position="84"/>
    </location>
</feature>
<proteinExistence type="predicted"/>
<evidence type="ECO:0000256" key="1">
    <source>
        <dbReference type="SAM" id="MobiDB-lite"/>
    </source>
</evidence>
<dbReference type="Proteomes" id="UP000030765">
    <property type="component" value="Unassembled WGS sequence"/>
</dbReference>
<name>A0A084W366_ANOSI</name>
<protein>
    <submittedName>
        <fullName evidence="2 3">Uncharacterized protein</fullName>
    </submittedName>
</protein>
<reference evidence="2 4" key="1">
    <citation type="journal article" date="2014" name="BMC Genomics">
        <title>Genome sequence of Anopheles sinensis provides insight into genetics basis of mosquito competence for malaria parasites.</title>
        <authorList>
            <person name="Zhou D."/>
            <person name="Zhang D."/>
            <person name="Ding G."/>
            <person name="Shi L."/>
            <person name="Hou Q."/>
            <person name="Ye Y."/>
            <person name="Xu Y."/>
            <person name="Zhou H."/>
            <person name="Xiong C."/>
            <person name="Li S."/>
            <person name="Yu J."/>
            <person name="Hong S."/>
            <person name="Yu X."/>
            <person name="Zou P."/>
            <person name="Chen C."/>
            <person name="Chang X."/>
            <person name="Wang W."/>
            <person name="Lv Y."/>
            <person name="Sun Y."/>
            <person name="Ma L."/>
            <person name="Shen B."/>
            <person name="Zhu C."/>
        </authorList>
    </citation>
    <scope>NUCLEOTIDE SEQUENCE [LARGE SCALE GENOMIC DNA]</scope>
</reference>
<evidence type="ECO:0000313" key="3">
    <source>
        <dbReference type="EnsemblMetazoa" id="ASIC012562-PA"/>
    </source>
</evidence>
<dbReference type="EMBL" id="ATLV01019836">
    <property type="status" value="NOT_ANNOTATED_CDS"/>
    <property type="molecule type" value="Genomic_DNA"/>
</dbReference>
<dbReference type="VEuPathDB" id="VectorBase:ASIC012562"/>
<feature type="compositionally biased region" description="Acidic residues" evidence="1">
    <location>
        <begin position="67"/>
        <end position="84"/>
    </location>
</feature>
<dbReference type="EnsemblMetazoa" id="ASIC012562-RA">
    <property type="protein sequence ID" value="ASIC012562-PA"/>
    <property type="gene ID" value="ASIC012562"/>
</dbReference>
<reference evidence="3" key="2">
    <citation type="submission" date="2020-05" db="UniProtKB">
        <authorList>
            <consortium name="EnsemblMetazoa"/>
        </authorList>
    </citation>
    <scope>IDENTIFICATION</scope>
</reference>
<organism evidence="2">
    <name type="scientific">Anopheles sinensis</name>
    <name type="common">Mosquito</name>
    <dbReference type="NCBI Taxonomy" id="74873"/>
    <lineage>
        <taxon>Eukaryota</taxon>
        <taxon>Metazoa</taxon>
        <taxon>Ecdysozoa</taxon>
        <taxon>Arthropoda</taxon>
        <taxon>Hexapoda</taxon>
        <taxon>Insecta</taxon>
        <taxon>Pterygota</taxon>
        <taxon>Neoptera</taxon>
        <taxon>Endopterygota</taxon>
        <taxon>Diptera</taxon>
        <taxon>Nematocera</taxon>
        <taxon>Culicoidea</taxon>
        <taxon>Culicidae</taxon>
        <taxon>Anophelinae</taxon>
        <taxon>Anopheles</taxon>
    </lineage>
</organism>
<keyword evidence="4" id="KW-1185">Reference proteome</keyword>